<dbReference type="PROSITE" id="PS51257">
    <property type="entry name" value="PROKAR_LIPOPROTEIN"/>
    <property type="match status" value="1"/>
</dbReference>
<accession>A0A3S3R1R9</accession>
<comment type="caution">
    <text evidence="1">The sequence shown here is derived from an EMBL/GenBank/DDBJ whole genome shotgun (WGS) entry which is preliminary data.</text>
</comment>
<proteinExistence type="predicted"/>
<keyword evidence="2" id="KW-1185">Reference proteome</keyword>
<protein>
    <submittedName>
        <fullName evidence="1">Uncharacterized protein</fullName>
    </submittedName>
</protein>
<evidence type="ECO:0000313" key="2">
    <source>
        <dbReference type="Proteomes" id="UP000287853"/>
    </source>
</evidence>
<dbReference type="Proteomes" id="UP000287853">
    <property type="component" value="Unassembled WGS sequence"/>
</dbReference>
<organism evidence="1 2">
    <name type="scientific">Candidatus Electrothrix aarhusensis</name>
    <dbReference type="NCBI Taxonomy" id="1859131"/>
    <lineage>
        <taxon>Bacteria</taxon>
        <taxon>Pseudomonadati</taxon>
        <taxon>Thermodesulfobacteriota</taxon>
        <taxon>Desulfobulbia</taxon>
        <taxon>Desulfobulbales</taxon>
        <taxon>Desulfobulbaceae</taxon>
        <taxon>Candidatus Electrothrix</taxon>
    </lineage>
</organism>
<name>A0A3S3R1R9_9BACT</name>
<evidence type="ECO:0000313" key="1">
    <source>
        <dbReference type="EMBL" id="RWX48040.1"/>
    </source>
</evidence>
<reference evidence="1 2" key="1">
    <citation type="submission" date="2017-01" db="EMBL/GenBank/DDBJ databases">
        <title>The cable genome- insights into the physiology and evolution of filamentous bacteria capable of sulfide oxidation via long distance electron transfer.</title>
        <authorList>
            <person name="Schreiber L."/>
            <person name="Bjerg J.T."/>
            <person name="Boggild A."/>
            <person name="Van De Vossenberg J."/>
            <person name="Meysman F."/>
            <person name="Nielsen L.P."/>
            <person name="Schramm A."/>
            <person name="Kjeldsen K.U."/>
        </authorList>
    </citation>
    <scope>NUCLEOTIDE SEQUENCE [LARGE SCALE GENOMIC DNA]</scope>
    <source>
        <strain evidence="1">MCF</strain>
    </source>
</reference>
<dbReference type="EMBL" id="MTKO01000009">
    <property type="protein sequence ID" value="RWX48040.1"/>
    <property type="molecule type" value="Genomic_DNA"/>
</dbReference>
<sequence>MPNCSCRCSLPNRSAASPGLLVMSCGSSLS</sequence>
<dbReference type="AlphaFoldDB" id="A0A3S3R1R9"/>
<gene>
    <name evidence="1" type="ORF">H206_05394</name>
</gene>